<protein>
    <submittedName>
        <fullName evidence="1">Uncharacterized protein</fullName>
    </submittedName>
</protein>
<reference evidence="1 2" key="1">
    <citation type="submission" date="2019-03" db="EMBL/GenBank/DDBJ databases">
        <title>Genomic Encyclopedia of Type Strains, Phase IV (KMG-IV): sequencing the most valuable type-strain genomes for metagenomic binning, comparative biology and taxonomic classification.</title>
        <authorList>
            <person name="Goeker M."/>
        </authorList>
    </citation>
    <scope>NUCLEOTIDE SEQUENCE [LARGE SCALE GENOMIC DNA]</scope>
    <source>
        <strain evidence="1 2">DSM 21667</strain>
    </source>
</reference>
<dbReference type="Proteomes" id="UP000295293">
    <property type="component" value="Unassembled WGS sequence"/>
</dbReference>
<keyword evidence="2" id="KW-1185">Reference proteome</keyword>
<accession>A0A4V3DLC3</accession>
<organism evidence="1 2">
    <name type="scientific">Tahibacter aquaticus</name>
    <dbReference type="NCBI Taxonomy" id="520092"/>
    <lineage>
        <taxon>Bacteria</taxon>
        <taxon>Pseudomonadati</taxon>
        <taxon>Pseudomonadota</taxon>
        <taxon>Gammaproteobacteria</taxon>
        <taxon>Lysobacterales</taxon>
        <taxon>Rhodanobacteraceae</taxon>
        <taxon>Tahibacter</taxon>
    </lineage>
</organism>
<gene>
    <name evidence="1" type="ORF">DFR29_11832</name>
</gene>
<proteinExistence type="predicted"/>
<name>A0A4V3DLC3_9GAMM</name>
<evidence type="ECO:0000313" key="1">
    <source>
        <dbReference type="EMBL" id="TDR38889.1"/>
    </source>
</evidence>
<sequence length="64" mass="6652">MPRARHAGGSVHSGVQIRGVCIAAHALPRNLNQAKSAMRANGYDFSQPPNRMAFAGAFGGSESA</sequence>
<evidence type="ECO:0000313" key="2">
    <source>
        <dbReference type="Proteomes" id="UP000295293"/>
    </source>
</evidence>
<comment type="caution">
    <text evidence="1">The sequence shown here is derived from an EMBL/GenBank/DDBJ whole genome shotgun (WGS) entry which is preliminary data.</text>
</comment>
<dbReference type="AlphaFoldDB" id="A0A4V3DLC3"/>
<dbReference type="EMBL" id="SNZH01000018">
    <property type="protein sequence ID" value="TDR38889.1"/>
    <property type="molecule type" value="Genomic_DNA"/>
</dbReference>